<keyword evidence="2" id="KW-1185">Reference proteome</keyword>
<organism evidence="1 2">
    <name type="scientific">Capsella rubella</name>
    <dbReference type="NCBI Taxonomy" id="81985"/>
    <lineage>
        <taxon>Eukaryota</taxon>
        <taxon>Viridiplantae</taxon>
        <taxon>Streptophyta</taxon>
        <taxon>Embryophyta</taxon>
        <taxon>Tracheophyta</taxon>
        <taxon>Spermatophyta</taxon>
        <taxon>Magnoliopsida</taxon>
        <taxon>eudicotyledons</taxon>
        <taxon>Gunneridae</taxon>
        <taxon>Pentapetalae</taxon>
        <taxon>rosids</taxon>
        <taxon>malvids</taxon>
        <taxon>Brassicales</taxon>
        <taxon>Brassicaceae</taxon>
        <taxon>Camelineae</taxon>
        <taxon>Capsella</taxon>
    </lineage>
</organism>
<evidence type="ECO:0000313" key="1">
    <source>
        <dbReference type="EMBL" id="EOA15819.1"/>
    </source>
</evidence>
<dbReference type="AlphaFoldDB" id="R0GGC4"/>
<accession>R0GGC4</accession>
<feature type="non-terminal residue" evidence="1">
    <location>
        <position position="33"/>
    </location>
</feature>
<gene>
    <name evidence="1" type="ORF">CARUB_v10007377mg</name>
</gene>
<reference evidence="2" key="1">
    <citation type="journal article" date="2013" name="Nat. Genet.">
        <title>The Capsella rubella genome and the genomic consequences of rapid mating system evolution.</title>
        <authorList>
            <person name="Slotte T."/>
            <person name="Hazzouri K.M."/>
            <person name="Agren J.A."/>
            <person name="Koenig D."/>
            <person name="Maumus F."/>
            <person name="Guo Y.L."/>
            <person name="Steige K."/>
            <person name="Platts A.E."/>
            <person name="Escobar J.S."/>
            <person name="Newman L.K."/>
            <person name="Wang W."/>
            <person name="Mandakova T."/>
            <person name="Vello E."/>
            <person name="Smith L.M."/>
            <person name="Henz S.R."/>
            <person name="Steffen J."/>
            <person name="Takuno S."/>
            <person name="Brandvain Y."/>
            <person name="Coop G."/>
            <person name="Andolfatto P."/>
            <person name="Hu T.T."/>
            <person name="Blanchette M."/>
            <person name="Clark R.M."/>
            <person name="Quesneville H."/>
            <person name="Nordborg M."/>
            <person name="Gaut B.S."/>
            <person name="Lysak M.A."/>
            <person name="Jenkins J."/>
            <person name="Grimwood J."/>
            <person name="Chapman J."/>
            <person name="Prochnik S."/>
            <person name="Shu S."/>
            <person name="Rokhsar D."/>
            <person name="Schmutz J."/>
            <person name="Weigel D."/>
            <person name="Wright S.I."/>
        </authorList>
    </citation>
    <scope>NUCLEOTIDE SEQUENCE [LARGE SCALE GENOMIC DNA]</scope>
    <source>
        <strain evidence="2">cv. Monte Gargano</strain>
    </source>
</reference>
<dbReference type="Proteomes" id="UP000029121">
    <property type="component" value="Unassembled WGS sequence"/>
</dbReference>
<evidence type="ECO:0000313" key="2">
    <source>
        <dbReference type="Proteomes" id="UP000029121"/>
    </source>
</evidence>
<protein>
    <submittedName>
        <fullName evidence="1">Uncharacterized protein</fullName>
    </submittedName>
</protein>
<dbReference type="EMBL" id="KB870811">
    <property type="protein sequence ID" value="EOA15819.1"/>
    <property type="molecule type" value="Genomic_DNA"/>
</dbReference>
<name>R0GGC4_9BRAS</name>
<sequence>MFLTNRNFIRIVTDIREQTTKSPHDAQDITTFQ</sequence>
<proteinExistence type="predicted"/>